<evidence type="ECO:0000256" key="5">
    <source>
        <dbReference type="ARBA" id="ARBA00023242"/>
    </source>
</evidence>
<proteinExistence type="predicted"/>
<evidence type="ECO:0000256" key="1">
    <source>
        <dbReference type="ARBA" id="ARBA00004123"/>
    </source>
</evidence>
<evidence type="ECO:0000259" key="6">
    <source>
        <dbReference type="PROSITE" id="PS50888"/>
    </source>
</evidence>
<evidence type="ECO:0000256" key="3">
    <source>
        <dbReference type="ARBA" id="ARBA00023125"/>
    </source>
</evidence>
<evidence type="ECO:0000256" key="2">
    <source>
        <dbReference type="ARBA" id="ARBA00023015"/>
    </source>
</evidence>
<dbReference type="STRING" id="157652.A0A371G0C0"/>
<accession>A0A371G0C0</accession>
<dbReference type="SMART" id="SM00353">
    <property type="entry name" value="HLH"/>
    <property type="match status" value="1"/>
</dbReference>
<dbReference type="Proteomes" id="UP000257109">
    <property type="component" value="Unassembled WGS sequence"/>
</dbReference>
<keyword evidence="2" id="KW-0805">Transcription regulation</keyword>
<dbReference type="GO" id="GO:0000981">
    <property type="term" value="F:DNA-binding transcription factor activity, RNA polymerase II-specific"/>
    <property type="evidence" value="ECO:0007669"/>
    <property type="project" value="TreeGrafter"/>
</dbReference>
<dbReference type="InterPro" id="IPR036638">
    <property type="entry name" value="HLH_DNA-bd_sf"/>
</dbReference>
<gene>
    <name evidence="7" type="primary">BHLH69</name>
    <name evidence="7" type="ORF">CR513_34997</name>
</gene>
<keyword evidence="4" id="KW-0804">Transcription</keyword>
<reference evidence="7" key="1">
    <citation type="submission" date="2018-05" db="EMBL/GenBank/DDBJ databases">
        <title>Draft genome of Mucuna pruriens seed.</title>
        <authorList>
            <person name="Nnadi N.E."/>
            <person name="Vos R."/>
            <person name="Hasami M.H."/>
            <person name="Devisetty U.K."/>
            <person name="Aguiy J.C."/>
        </authorList>
    </citation>
    <scope>NUCLEOTIDE SEQUENCE [LARGE SCALE GENOMIC DNA]</scope>
    <source>
        <strain evidence="7">JCA_2017</strain>
    </source>
</reference>
<dbReference type="OrthoDB" id="1627850at2759"/>
<feature type="non-terminal residue" evidence="7">
    <location>
        <position position="1"/>
    </location>
</feature>
<dbReference type="CDD" id="cd11393">
    <property type="entry name" value="bHLH_AtbHLH_like"/>
    <property type="match status" value="1"/>
</dbReference>
<comment type="subcellular location">
    <subcellularLocation>
        <location evidence="1">Nucleus</location>
    </subcellularLocation>
</comment>
<dbReference type="PROSITE" id="PS50888">
    <property type="entry name" value="BHLH"/>
    <property type="match status" value="1"/>
</dbReference>
<feature type="domain" description="BHLH" evidence="6">
    <location>
        <begin position="256"/>
        <end position="305"/>
    </location>
</feature>
<keyword evidence="5" id="KW-0539">Nucleus</keyword>
<comment type="caution">
    <text evidence="7">The sequence shown here is derived from an EMBL/GenBank/DDBJ whole genome shotgun (WGS) entry which is preliminary data.</text>
</comment>
<dbReference type="EMBL" id="QJKJ01007174">
    <property type="protein sequence ID" value="RDX84019.1"/>
    <property type="molecule type" value="Genomic_DNA"/>
</dbReference>
<dbReference type="AlphaFoldDB" id="A0A371G0C0"/>
<keyword evidence="3" id="KW-0238">DNA-binding</keyword>
<protein>
    <submittedName>
        <fullName evidence="7">Transcription factor bHLH69</fullName>
    </submittedName>
</protein>
<dbReference type="PANTHER" id="PTHR16223">
    <property type="entry name" value="TRANSCRIPTION FACTOR BHLH83-RELATED"/>
    <property type="match status" value="1"/>
</dbReference>
<evidence type="ECO:0000313" key="7">
    <source>
        <dbReference type="EMBL" id="RDX84019.1"/>
    </source>
</evidence>
<dbReference type="Pfam" id="PF00010">
    <property type="entry name" value="HLH"/>
    <property type="match status" value="1"/>
</dbReference>
<dbReference type="InterPro" id="IPR045843">
    <property type="entry name" value="IND-like"/>
</dbReference>
<dbReference type="InterPro" id="IPR011598">
    <property type="entry name" value="bHLH_dom"/>
</dbReference>
<organism evidence="7 8">
    <name type="scientific">Mucuna pruriens</name>
    <name type="common">Velvet bean</name>
    <name type="synonym">Dolichos pruriens</name>
    <dbReference type="NCBI Taxonomy" id="157652"/>
    <lineage>
        <taxon>Eukaryota</taxon>
        <taxon>Viridiplantae</taxon>
        <taxon>Streptophyta</taxon>
        <taxon>Embryophyta</taxon>
        <taxon>Tracheophyta</taxon>
        <taxon>Spermatophyta</taxon>
        <taxon>Magnoliopsida</taxon>
        <taxon>eudicotyledons</taxon>
        <taxon>Gunneridae</taxon>
        <taxon>Pentapetalae</taxon>
        <taxon>rosids</taxon>
        <taxon>fabids</taxon>
        <taxon>Fabales</taxon>
        <taxon>Fabaceae</taxon>
        <taxon>Papilionoideae</taxon>
        <taxon>50 kb inversion clade</taxon>
        <taxon>NPAAA clade</taxon>
        <taxon>indigoferoid/millettioid clade</taxon>
        <taxon>Phaseoleae</taxon>
        <taxon>Mucuna</taxon>
    </lineage>
</organism>
<dbReference type="GO" id="GO:0005634">
    <property type="term" value="C:nucleus"/>
    <property type="evidence" value="ECO:0007669"/>
    <property type="project" value="UniProtKB-SubCell"/>
</dbReference>
<dbReference type="GO" id="GO:0046983">
    <property type="term" value="F:protein dimerization activity"/>
    <property type="evidence" value="ECO:0007669"/>
    <property type="project" value="InterPro"/>
</dbReference>
<dbReference type="PANTHER" id="PTHR16223:SF109">
    <property type="entry name" value="BHLH DOMAIN-CONTAINING PROTEIN"/>
    <property type="match status" value="1"/>
</dbReference>
<dbReference type="Gene3D" id="4.10.280.10">
    <property type="entry name" value="Helix-loop-helix DNA-binding domain"/>
    <property type="match status" value="1"/>
</dbReference>
<keyword evidence="8" id="KW-1185">Reference proteome</keyword>
<name>A0A371G0C0_MUCPR</name>
<evidence type="ECO:0000256" key="4">
    <source>
        <dbReference type="ARBA" id="ARBA00023163"/>
    </source>
</evidence>
<evidence type="ECO:0000313" key="8">
    <source>
        <dbReference type="Proteomes" id="UP000257109"/>
    </source>
</evidence>
<dbReference type="SUPFAM" id="SSF47459">
    <property type="entry name" value="HLH, helix-loop-helix DNA-binding domain"/>
    <property type="match status" value="1"/>
</dbReference>
<sequence length="388" mass="42993">MATDKNGYIRVFEQSRNSTIGSRAESTLRAYVAAIAEHQEAEHAHIPTANPTPVTPSTLMEEQRKQDKAVQLMSFDTGGTNNDVSHSSESHLIPNPKFVIAAAPGRNGNHWTCFPKPSHHNYVEYLSESSTYLPNTSTEYMMGSTYLPVANINDANGVTGTDRNFFYNDPGKACAFKLIAPSSNDFDFRKHVGFWRPDEGEEAIKVETESSQNFLYAESHASWTADSGGEKHNGSRLDPMVTVGAPAFLPKPGCSSSKQKARVTDRQRRQRIAENLKALHELLPNPAEGSQAYVLDDIIDYIKYLQLQIKEQSASRLQAESTAIPLVFHEGYGHYINQQMLNEPLEEIMGKLLEEHAAAAGQLLESKGLFLLPMALVDDLSEAMQMFG</sequence>
<dbReference type="InterPro" id="IPR045239">
    <property type="entry name" value="bHLH95_bHLH"/>
</dbReference>
<dbReference type="GO" id="GO:0000978">
    <property type="term" value="F:RNA polymerase II cis-regulatory region sequence-specific DNA binding"/>
    <property type="evidence" value="ECO:0007669"/>
    <property type="project" value="TreeGrafter"/>
</dbReference>